<name>A0ABV5TKF8_9ACTN</name>
<dbReference type="EMBL" id="JBHMBS010000016">
    <property type="protein sequence ID" value="MFB9679479.1"/>
    <property type="molecule type" value="Genomic_DNA"/>
</dbReference>
<protein>
    <submittedName>
        <fullName evidence="1">Uncharacterized protein</fullName>
    </submittedName>
</protein>
<comment type="caution">
    <text evidence="1">The sequence shown here is derived from an EMBL/GenBank/DDBJ whole genome shotgun (WGS) entry which is preliminary data.</text>
</comment>
<evidence type="ECO:0000313" key="2">
    <source>
        <dbReference type="Proteomes" id="UP001589610"/>
    </source>
</evidence>
<keyword evidence="2" id="KW-1185">Reference proteome</keyword>
<evidence type="ECO:0000313" key="1">
    <source>
        <dbReference type="EMBL" id="MFB9679479.1"/>
    </source>
</evidence>
<proteinExistence type="predicted"/>
<accession>A0ABV5TKF8</accession>
<dbReference type="RefSeq" id="WP_386160893.1">
    <property type="nucleotide sequence ID" value="NZ_JBHMBS010000016.1"/>
</dbReference>
<gene>
    <name evidence="1" type="ORF">ACFFRH_28695</name>
</gene>
<organism evidence="1 2">
    <name type="scientific">Streptosporangium vulgare</name>
    <dbReference type="NCBI Taxonomy" id="46190"/>
    <lineage>
        <taxon>Bacteria</taxon>
        <taxon>Bacillati</taxon>
        <taxon>Actinomycetota</taxon>
        <taxon>Actinomycetes</taxon>
        <taxon>Streptosporangiales</taxon>
        <taxon>Streptosporangiaceae</taxon>
        <taxon>Streptosporangium</taxon>
    </lineage>
</organism>
<reference evidence="1 2" key="1">
    <citation type="submission" date="2024-09" db="EMBL/GenBank/DDBJ databases">
        <authorList>
            <person name="Sun Q."/>
            <person name="Mori K."/>
        </authorList>
    </citation>
    <scope>NUCLEOTIDE SEQUENCE [LARGE SCALE GENOMIC DNA]</scope>
    <source>
        <strain evidence="1 2">JCM 3028</strain>
    </source>
</reference>
<sequence>MTIAQPVPSGGSNGTASAAILALSIRTSRRRPSSASAVSTDR</sequence>
<dbReference type="Proteomes" id="UP001589610">
    <property type="component" value="Unassembled WGS sequence"/>
</dbReference>